<dbReference type="Gene3D" id="2.40.128.270">
    <property type="match status" value="3"/>
</dbReference>
<feature type="domain" description="DUF306" evidence="2">
    <location>
        <begin position="274"/>
        <end position="387"/>
    </location>
</feature>
<accession>A0ABW1YBF2</accession>
<evidence type="ECO:0000259" key="2">
    <source>
        <dbReference type="Pfam" id="PF03724"/>
    </source>
</evidence>
<evidence type="ECO:0000313" key="4">
    <source>
        <dbReference type="Proteomes" id="UP001596297"/>
    </source>
</evidence>
<dbReference type="InterPro" id="IPR053147">
    <property type="entry name" value="Hsp_HslJ-like"/>
</dbReference>
<gene>
    <name evidence="3" type="ORF">ACFP81_05275</name>
</gene>
<evidence type="ECO:0000313" key="3">
    <source>
        <dbReference type="EMBL" id="MFC6591479.1"/>
    </source>
</evidence>
<feature type="domain" description="DUF306" evidence="2">
    <location>
        <begin position="28"/>
        <end position="132"/>
    </location>
</feature>
<keyword evidence="4" id="KW-1185">Reference proteome</keyword>
<feature type="chain" id="PRO_5047226048" evidence="1">
    <location>
        <begin position="20"/>
        <end position="390"/>
    </location>
</feature>
<dbReference type="EMBL" id="JBHSWD010000001">
    <property type="protein sequence ID" value="MFC6591479.1"/>
    <property type="molecule type" value="Genomic_DNA"/>
</dbReference>
<protein>
    <submittedName>
        <fullName evidence="3">META domain-containing protein</fullName>
    </submittedName>
</protein>
<dbReference type="PANTHER" id="PTHR35535">
    <property type="entry name" value="HEAT SHOCK PROTEIN HSLJ"/>
    <property type="match status" value="1"/>
</dbReference>
<feature type="signal peptide" evidence="1">
    <location>
        <begin position="1"/>
        <end position="19"/>
    </location>
</feature>
<organism evidence="3 4">
    <name type="scientific">Deinococcus lacus</name>
    <dbReference type="NCBI Taxonomy" id="392561"/>
    <lineage>
        <taxon>Bacteria</taxon>
        <taxon>Thermotogati</taxon>
        <taxon>Deinococcota</taxon>
        <taxon>Deinococci</taxon>
        <taxon>Deinococcales</taxon>
        <taxon>Deinococcaceae</taxon>
        <taxon>Deinococcus</taxon>
    </lineage>
</organism>
<feature type="domain" description="DUF306" evidence="2">
    <location>
        <begin position="154"/>
        <end position="256"/>
    </location>
</feature>
<keyword evidence="1" id="KW-0732">Signal</keyword>
<comment type="caution">
    <text evidence="3">The sequence shown here is derived from an EMBL/GenBank/DDBJ whole genome shotgun (WGS) entry which is preliminary data.</text>
</comment>
<reference evidence="4" key="1">
    <citation type="journal article" date="2019" name="Int. J. Syst. Evol. Microbiol.">
        <title>The Global Catalogue of Microorganisms (GCM) 10K type strain sequencing project: providing services to taxonomists for standard genome sequencing and annotation.</title>
        <authorList>
            <consortium name="The Broad Institute Genomics Platform"/>
            <consortium name="The Broad Institute Genome Sequencing Center for Infectious Disease"/>
            <person name="Wu L."/>
            <person name="Ma J."/>
        </authorList>
    </citation>
    <scope>NUCLEOTIDE SEQUENCE [LARGE SCALE GENOMIC DNA]</scope>
    <source>
        <strain evidence="4">CGMCC 1.15772</strain>
    </source>
</reference>
<sequence>MTYKTLLLGSLLLASSAAAQTSSAPALSGEWTLTAINGRALGLSPEERPRLKFGADRTLSGTSGCNALNGQFSQRGPWLLVSRLGTTRMACDPERMNVESYVLRGLGGVHRYRVEGRTLTVEGAAGKDQLTFTAAGRGGAEVADKQPEAQDWSGQWTAVALTQGGREVALSAPATLRLERGTDGSLNISGTTGCNRLSGTLTPAGGQWQAGPLALTRMACPGPVMQQETAVVAALTGAVEARLSGTTLTLSTDKGSLSLRRAAPADNSVQPAALSGRYQLSSVTRSGRSADLSTFMEPVYLEFGQPSQVSPGPRLSGSDGCNTLSGDYRLEEGRLKVGPALASTMRGCPSQWEQNAPELTRLLQAGPDFSVSGATLTLKSGEEVWVFTRQ</sequence>
<dbReference type="Proteomes" id="UP001596297">
    <property type="component" value="Unassembled WGS sequence"/>
</dbReference>
<dbReference type="InterPro" id="IPR005184">
    <property type="entry name" value="DUF306_Meta_HslJ"/>
</dbReference>
<dbReference type="InterPro" id="IPR038670">
    <property type="entry name" value="HslJ-like_sf"/>
</dbReference>
<proteinExistence type="predicted"/>
<dbReference type="PANTHER" id="PTHR35535:SF2">
    <property type="entry name" value="DUF306 DOMAIN-CONTAINING PROTEIN"/>
    <property type="match status" value="1"/>
</dbReference>
<dbReference type="Pfam" id="PF03724">
    <property type="entry name" value="META"/>
    <property type="match status" value="3"/>
</dbReference>
<name>A0ABW1YBF2_9DEIO</name>
<evidence type="ECO:0000256" key="1">
    <source>
        <dbReference type="SAM" id="SignalP"/>
    </source>
</evidence>
<dbReference type="RefSeq" id="WP_380082482.1">
    <property type="nucleotide sequence ID" value="NZ_JBHSWD010000001.1"/>
</dbReference>